<dbReference type="Proteomes" id="UP001595596">
    <property type="component" value="Unassembled WGS sequence"/>
</dbReference>
<sequence>MTDTVLKAPKHLHGPLPSNVSPSLLVERDDWALARLGEGRSYRMVAAALGISANGVYLAVRRARERKMAHERRQAENESGRAAPPCLRKFQVTLDSPKSGLVSHVIRAVDAKAAGVRGLRSYPEGTTLVGVRAIASEDAA</sequence>
<proteinExistence type="predicted"/>
<gene>
    <name evidence="2" type="ORF">ACFOMP_02850</name>
</gene>
<accession>A0ABV7RWH6</accession>
<protein>
    <recommendedName>
        <fullName evidence="4">Helix-turn-helix domain-containing protein</fullName>
    </recommendedName>
</protein>
<evidence type="ECO:0000256" key="1">
    <source>
        <dbReference type="SAM" id="Phobius"/>
    </source>
</evidence>
<evidence type="ECO:0000313" key="2">
    <source>
        <dbReference type="EMBL" id="MFC3568387.1"/>
    </source>
</evidence>
<keyword evidence="1" id="KW-1133">Transmembrane helix</keyword>
<feature type="transmembrane region" description="Helical" evidence="1">
    <location>
        <begin position="41"/>
        <end position="60"/>
    </location>
</feature>
<keyword evidence="1" id="KW-0812">Transmembrane</keyword>
<keyword evidence="1" id="KW-0472">Membrane</keyword>
<name>A0ABV7RWH6_9RHOB</name>
<evidence type="ECO:0008006" key="4">
    <source>
        <dbReference type="Google" id="ProtNLM"/>
    </source>
</evidence>
<comment type="caution">
    <text evidence="2">The sequence shown here is derived from an EMBL/GenBank/DDBJ whole genome shotgun (WGS) entry which is preliminary data.</text>
</comment>
<evidence type="ECO:0000313" key="3">
    <source>
        <dbReference type="Proteomes" id="UP001595596"/>
    </source>
</evidence>
<dbReference type="EMBL" id="JBHRXE010000008">
    <property type="protein sequence ID" value="MFC3568387.1"/>
    <property type="molecule type" value="Genomic_DNA"/>
</dbReference>
<dbReference type="RefSeq" id="WP_379027804.1">
    <property type="nucleotide sequence ID" value="NZ_JBHRXE010000008.1"/>
</dbReference>
<reference evidence="3" key="1">
    <citation type="journal article" date="2019" name="Int. J. Syst. Evol. Microbiol.">
        <title>The Global Catalogue of Microorganisms (GCM) 10K type strain sequencing project: providing services to taxonomists for standard genome sequencing and annotation.</title>
        <authorList>
            <consortium name="The Broad Institute Genomics Platform"/>
            <consortium name="The Broad Institute Genome Sequencing Center for Infectious Disease"/>
            <person name="Wu L."/>
            <person name="Ma J."/>
        </authorList>
    </citation>
    <scope>NUCLEOTIDE SEQUENCE [LARGE SCALE GENOMIC DNA]</scope>
    <source>
        <strain evidence="3">VKM B-3226</strain>
    </source>
</reference>
<keyword evidence="3" id="KW-1185">Reference proteome</keyword>
<organism evidence="2 3">
    <name type="scientific">Paracoccus simplex</name>
    <dbReference type="NCBI Taxonomy" id="2086346"/>
    <lineage>
        <taxon>Bacteria</taxon>
        <taxon>Pseudomonadati</taxon>
        <taxon>Pseudomonadota</taxon>
        <taxon>Alphaproteobacteria</taxon>
        <taxon>Rhodobacterales</taxon>
        <taxon>Paracoccaceae</taxon>
        <taxon>Paracoccus</taxon>
    </lineage>
</organism>